<organism evidence="3 4">
    <name type="scientific">Leuconostoc suionicum</name>
    <dbReference type="NCBI Taxonomy" id="1511761"/>
    <lineage>
        <taxon>Bacteria</taxon>
        <taxon>Bacillati</taxon>
        <taxon>Bacillota</taxon>
        <taxon>Bacilli</taxon>
        <taxon>Lactobacillales</taxon>
        <taxon>Lactobacillaceae</taxon>
        <taxon>Leuconostoc</taxon>
    </lineage>
</organism>
<dbReference type="GO" id="GO:0006260">
    <property type="term" value="P:DNA replication"/>
    <property type="evidence" value="ECO:0007669"/>
    <property type="project" value="TreeGrafter"/>
</dbReference>
<sequence>MNSLKDMLESDERFTKNKVSDEELQAWREKVEREDQERVRQALIKNRSRIYKRDSVWGTSGEQTFTFQKWNPKVQPNQKLAHDIWKKSADITKRMFDSNFNVLFYGEAGTGKTAMVLAIIDALKQHSNKLSMFVSVMDLRELIMYDFNDTEAAIKIKNIERSMREVDVLILDDFGSEAGGMKNEGSATERLQQFWFRVAEARQVKDKDGNKRYSTIVTTNNDRGDLERMYNKKIVSRLITKKAENTVVFDGLDDVRE</sequence>
<dbReference type="InterPro" id="IPR013317">
    <property type="entry name" value="DnaA_dom"/>
</dbReference>
<dbReference type="PANTHER" id="PTHR30050">
    <property type="entry name" value="CHROMOSOMAL REPLICATION INITIATOR PROTEIN DNAA"/>
    <property type="match status" value="1"/>
</dbReference>
<protein>
    <recommendedName>
        <fullName evidence="1">AAA+ ATPase domain-containing protein</fullName>
    </recommendedName>
</protein>
<accession>A0A2N9K6C0</accession>
<evidence type="ECO:0000313" key="2">
    <source>
        <dbReference type="EMBL" id="SPD94482.1"/>
    </source>
</evidence>
<evidence type="ECO:0000313" key="5">
    <source>
        <dbReference type="Proteomes" id="UP000239237"/>
    </source>
</evidence>
<dbReference type="AlphaFoldDB" id="A0A2N9K6C0"/>
<reference evidence="2 5" key="1">
    <citation type="submission" date="2018-02" db="EMBL/GenBank/DDBJ databases">
        <authorList>
            <person name="Rodrigo-Torres L."/>
            <person name="Arahal R. D."/>
            <person name="Lucena T."/>
        </authorList>
    </citation>
    <scope>NUCLEOTIDE SEQUENCE [LARGE SCALE GENOMIC DNA]</scope>
    <source>
        <strain evidence="2 5">CECT 8486</strain>
    </source>
</reference>
<dbReference type="InterPro" id="IPR027417">
    <property type="entry name" value="P-loop_NTPase"/>
</dbReference>
<dbReference type="Proteomes" id="UP000237923">
    <property type="component" value="Unassembled WGS sequence"/>
</dbReference>
<dbReference type="PANTHER" id="PTHR30050:SF4">
    <property type="entry name" value="ATP-BINDING PROTEIN RV3427C IN INSERTION SEQUENCE-RELATED"/>
    <property type="match status" value="1"/>
</dbReference>
<dbReference type="Pfam" id="PF00308">
    <property type="entry name" value="Bac_DnaA"/>
    <property type="match status" value="1"/>
</dbReference>
<feature type="domain" description="AAA+ ATPase" evidence="1">
    <location>
        <begin position="98"/>
        <end position="240"/>
    </location>
</feature>
<dbReference type="SMART" id="SM00382">
    <property type="entry name" value="AAA"/>
    <property type="match status" value="1"/>
</dbReference>
<dbReference type="Gene3D" id="3.40.50.300">
    <property type="entry name" value="P-loop containing nucleotide triphosphate hydrolases"/>
    <property type="match status" value="1"/>
</dbReference>
<dbReference type="SUPFAM" id="SSF52540">
    <property type="entry name" value="P-loop containing nucleoside triphosphate hydrolases"/>
    <property type="match status" value="1"/>
</dbReference>
<name>A0A2N9K6C0_9LACO</name>
<proteinExistence type="predicted"/>
<dbReference type="Proteomes" id="UP000239237">
    <property type="component" value="Unassembled WGS sequence"/>
</dbReference>
<dbReference type="InterPro" id="IPR003593">
    <property type="entry name" value="AAA+_ATPase"/>
</dbReference>
<gene>
    <name evidence="2" type="ORF">LES8486_01666</name>
    <name evidence="3" type="ORF">LES9216_00031</name>
</gene>
<reference evidence="3 4" key="2">
    <citation type="submission" date="2018-02" db="EMBL/GenBank/DDBJ databases">
        <authorList>
            <person name="Cohen D.B."/>
            <person name="Kent A.D."/>
        </authorList>
    </citation>
    <scope>NUCLEOTIDE SEQUENCE [LARGE SCALE GENOMIC DNA]</scope>
    <source>
        <strain evidence="3 4">CECT 9216</strain>
    </source>
</reference>
<evidence type="ECO:0000259" key="1">
    <source>
        <dbReference type="SMART" id="SM00382"/>
    </source>
</evidence>
<keyword evidence="5" id="KW-1185">Reference proteome</keyword>
<evidence type="ECO:0000313" key="4">
    <source>
        <dbReference type="Proteomes" id="UP000237923"/>
    </source>
</evidence>
<dbReference type="RefSeq" id="WP_105299816.1">
    <property type="nucleotide sequence ID" value="NZ_OKQR01000004.1"/>
</dbReference>
<dbReference type="CDD" id="cd00009">
    <property type="entry name" value="AAA"/>
    <property type="match status" value="1"/>
</dbReference>
<dbReference type="EMBL" id="OKQR01000004">
    <property type="protein sequence ID" value="SPD94482.1"/>
    <property type="molecule type" value="Genomic_DNA"/>
</dbReference>
<dbReference type="EMBL" id="OKQU01000001">
    <property type="protein sequence ID" value="SPE06144.1"/>
    <property type="molecule type" value="Genomic_DNA"/>
</dbReference>
<evidence type="ECO:0000313" key="3">
    <source>
        <dbReference type="EMBL" id="SPE06144.1"/>
    </source>
</evidence>